<evidence type="ECO:0000256" key="2">
    <source>
        <dbReference type="ARBA" id="ARBA00023125"/>
    </source>
</evidence>
<feature type="compositionally biased region" description="Low complexity" evidence="5">
    <location>
        <begin position="104"/>
        <end position="123"/>
    </location>
</feature>
<keyword evidence="2" id="KW-0238">DNA-binding</keyword>
<dbReference type="Proteomes" id="UP000772434">
    <property type="component" value="Unassembled WGS sequence"/>
</dbReference>
<gene>
    <name evidence="7" type="ORF">BDP27DRAFT_1315954</name>
</gene>
<dbReference type="GO" id="GO:0003677">
    <property type="term" value="F:DNA binding"/>
    <property type="evidence" value="ECO:0007669"/>
    <property type="project" value="UniProtKB-KW"/>
</dbReference>
<dbReference type="Gene3D" id="1.10.10.60">
    <property type="entry name" value="Homeodomain-like"/>
    <property type="match status" value="1"/>
</dbReference>
<keyword evidence="4" id="KW-0539">Nucleus</keyword>
<evidence type="ECO:0000256" key="5">
    <source>
        <dbReference type="SAM" id="MobiDB-lite"/>
    </source>
</evidence>
<dbReference type="InterPro" id="IPR009057">
    <property type="entry name" value="Homeodomain-like_sf"/>
</dbReference>
<evidence type="ECO:0000313" key="7">
    <source>
        <dbReference type="EMBL" id="KAF9074783.1"/>
    </source>
</evidence>
<feature type="region of interest" description="Disordered" evidence="5">
    <location>
        <begin position="194"/>
        <end position="220"/>
    </location>
</feature>
<keyword evidence="8" id="KW-1185">Reference proteome</keyword>
<reference evidence="7" key="1">
    <citation type="submission" date="2020-11" db="EMBL/GenBank/DDBJ databases">
        <authorList>
            <consortium name="DOE Joint Genome Institute"/>
            <person name="Ahrendt S."/>
            <person name="Riley R."/>
            <person name="Andreopoulos W."/>
            <person name="Labutti K."/>
            <person name="Pangilinan J."/>
            <person name="Ruiz-Duenas F.J."/>
            <person name="Barrasa J.M."/>
            <person name="Sanchez-Garcia M."/>
            <person name="Camarero S."/>
            <person name="Miyauchi S."/>
            <person name="Serrano A."/>
            <person name="Linde D."/>
            <person name="Babiker R."/>
            <person name="Drula E."/>
            <person name="Ayuso-Fernandez I."/>
            <person name="Pacheco R."/>
            <person name="Padilla G."/>
            <person name="Ferreira P."/>
            <person name="Barriuso J."/>
            <person name="Kellner H."/>
            <person name="Castanera R."/>
            <person name="Alfaro M."/>
            <person name="Ramirez L."/>
            <person name="Pisabarro A.G."/>
            <person name="Kuo A."/>
            <person name="Tritt A."/>
            <person name="Lipzen A."/>
            <person name="He G."/>
            <person name="Yan M."/>
            <person name="Ng V."/>
            <person name="Cullen D."/>
            <person name="Martin F."/>
            <person name="Rosso M.-N."/>
            <person name="Henrissat B."/>
            <person name="Hibbett D."/>
            <person name="Martinez A.T."/>
            <person name="Grigoriev I.V."/>
        </authorList>
    </citation>
    <scope>NUCLEOTIDE SEQUENCE</scope>
    <source>
        <strain evidence="7">AH 40177</strain>
    </source>
</reference>
<sequence>MVVLDAADTLELDDRFLSSIDGFLAGIQGSNLNNFKNGWSSFHEAGTLDSDSSLQAVGLSECMQLLCDTFMNLEVKVQDHAEEMGQKLHALPLDDADELKLDIPSPSKSRSASPSPPSRSSSPTLICDTTPPLPAYIPPSYSWLLSNLHNPYPSTAVRDGFASSTSTSRHLIDRWFNDTRRKIGWTALLSNTHSSSVDEDARRRRSRVEETTNTDSALGIEPEESFHFAVLRSTAEALYRDKLQPSDLAVKVTSQVVQYTPELGEKAKAIREEQRKRKRRRRPENDEDTDDEDEEEQVKRRRLSTSPSPLSLNASQSSLDSPPPYTPKDSVSINNTTSSLKRKRAVSSSDIDTFADADEPPSSANKRLRTTVNLAGFRSVSDPTSFVSHLNNSSEASLTPAPMTFTGFSLPILNTWLDNGDFADPFDAQFKPWGGVDPVVAADSPDASHLSVFQSLSPSASSSYSTASSSPRTPALSVSGSFTDLSEDEAFPTPADILNNASHFKGFAPSSTDTDFSSFASLPLPSMKLTLDTLANFSQLSEFADLDADAFDLSSHDAFDPSVFHDSPEFDFGSPNDNDNGKENTSLGLHFGSSNIANLDPYADANAGANASLDSMLARWSGPTPTRRREYLKDLIL</sequence>
<evidence type="ECO:0000259" key="6">
    <source>
        <dbReference type="Pfam" id="PF05920"/>
    </source>
</evidence>
<dbReference type="Pfam" id="PF05920">
    <property type="entry name" value="Homeobox_KN"/>
    <property type="match status" value="1"/>
</dbReference>
<accession>A0A9P5Q3G9</accession>
<dbReference type="SUPFAM" id="SSF46689">
    <property type="entry name" value="Homeodomain-like"/>
    <property type="match status" value="1"/>
</dbReference>
<feature type="region of interest" description="Disordered" evidence="5">
    <location>
        <begin position="99"/>
        <end position="127"/>
    </location>
</feature>
<feature type="region of interest" description="Disordered" evidence="5">
    <location>
        <begin position="268"/>
        <end position="365"/>
    </location>
</feature>
<dbReference type="OrthoDB" id="250329at2759"/>
<evidence type="ECO:0000256" key="3">
    <source>
        <dbReference type="ARBA" id="ARBA00023155"/>
    </source>
</evidence>
<evidence type="ECO:0000313" key="8">
    <source>
        <dbReference type="Proteomes" id="UP000772434"/>
    </source>
</evidence>
<organism evidence="7 8">
    <name type="scientific">Rhodocollybia butyracea</name>
    <dbReference type="NCBI Taxonomy" id="206335"/>
    <lineage>
        <taxon>Eukaryota</taxon>
        <taxon>Fungi</taxon>
        <taxon>Dikarya</taxon>
        <taxon>Basidiomycota</taxon>
        <taxon>Agaricomycotina</taxon>
        <taxon>Agaricomycetes</taxon>
        <taxon>Agaricomycetidae</taxon>
        <taxon>Agaricales</taxon>
        <taxon>Marasmiineae</taxon>
        <taxon>Omphalotaceae</taxon>
        <taxon>Rhodocollybia</taxon>
    </lineage>
</organism>
<feature type="compositionally biased region" description="Polar residues" evidence="5">
    <location>
        <begin position="329"/>
        <end position="339"/>
    </location>
</feature>
<protein>
    <recommendedName>
        <fullName evidence="6">KN homeodomain domain-containing protein</fullName>
    </recommendedName>
</protein>
<dbReference type="AlphaFoldDB" id="A0A9P5Q3G9"/>
<evidence type="ECO:0000256" key="4">
    <source>
        <dbReference type="ARBA" id="ARBA00023242"/>
    </source>
</evidence>
<feature type="compositionally biased region" description="Basic and acidic residues" evidence="5">
    <location>
        <begin position="199"/>
        <end position="210"/>
    </location>
</feature>
<dbReference type="GO" id="GO:0006355">
    <property type="term" value="P:regulation of DNA-templated transcription"/>
    <property type="evidence" value="ECO:0007669"/>
    <property type="project" value="InterPro"/>
</dbReference>
<comment type="similarity">
    <text evidence="1">Belongs to the TALE/M-ATYP homeobox family.</text>
</comment>
<dbReference type="EMBL" id="JADNRY010000011">
    <property type="protein sequence ID" value="KAF9074783.1"/>
    <property type="molecule type" value="Genomic_DNA"/>
</dbReference>
<comment type="caution">
    <text evidence="7">The sequence shown here is derived from an EMBL/GenBank/DDBJ whole genome shotgun (WGS) entry which is preliminary data.</text>
</comment>
<evidence type="ECO:0000256" key="1">
    <source>
        <dbReference type="ARBA" id="ARBA00005800"/>
    </source>
</evidence>
<proteinExistence type="inferred from homology"/>
<keyword evidence="3" id="KW-0371">Homeobox</keyword>
<dbReference type="InterPro" id="IPR008422">
    <property type="entry name" value="KN_HD"/>
</dbReference>
<feature type="compositionally biased region" description="Acidic residues" evidence="5">
    <location>
        <begin position="285"/>
        <end position="296"/>
    </location>
</feature>
<name>A0A9P5Q3G9_9AGAR</name>
<feature type="domain" description="KN homeodomain" evidence="6">
    <location>
        <begin position="143"/>
        <end position="181"/>
    </location>
</feature>